<gene>
    <name evidence="1" type="ORF">MYCFIDRAFT_171661</name>
</gene>
<evidence type="ECO:0000313" key="1">
    <source>
        <dbReference type="EMBL" id="EME85785.1"/>
    </source>
</evidence>
<dbReference type="HOGENOM" id="CLU_681729_0_0_1"/>
<dbReference type="AlphaFoldDB" id="M2Z7R2"/>
<dbReference type="VEuPathDB" id="FungiDB:MYCFIDRAFT_171661"/>
<sequence>MLVWRLLVRELEVFVGGLEGLVKMISQLVHLFVVGRRYFVAPSALIKSLAGVVPVGDHGSLGEFGLLRLAPAISAQVRALCALWRKLSSLSAALRNVNQRRAAGKNRFWPGAAPSQDDAHVLGRLELVLVLVIFGKWAENRDVFCRACENWIKSWQCAVVQTVEYISLWLFLHTARALTWPGLAAPVRRETYWCCPFRLRLSATANLTHQQQMEFARDGRSATYRCQGYLGAQLPPRTTVAPLSTPTNKSPPTPPSRSLVIVKGRIRRRDLEYSVQAMSITPFNGDRSSTSKPAETTIHLIEDFYNQEAFARALSHTLVSDISYWCLEMPEVVTKESPTACSNHHWTRVSTEPSSQHSASNRNAISKQAQLSSMGTGPYDESLHCNTFAAALIVSNDAMKEETS</sequence>
<keyword evidence="2" id="KW-1185">Reference proteome</keyword>
<proteinExistence type="predicted"/>
<accession>M2Z7R2</accession>
<dbReference type="Proteomes" id="UP000016932">
    <property type="component" value="Unassembled WGS sequence"/>
</dbReference>
<name>M2Z7R2_PSEFD</name>
<protein>
    <submittedName>
        <fullName evidence="1">Uncharacterized protein</fullName>
    </submittedName>
</protein>
<dbReference type="RefSeq" id="XP_007923277.1">
    <property type="nucleotide sequence ID" value="XM_007925086.1"/>
</dbReference>
<dbReference type="KEGG" id="pfj:MYCFIDRAFT_171661"/>
<dbReference type="EMBL" id="KB446556">
    <property type="protein sequence ID" value="EME85785.1"/>
    <property type="molecule type" value="Genomic_DNA"/>
</dbReference>
<evidence type="ECO:0000313" key="2">
    <source>
        <dbReference type="Proteomes" id="UP000016932"/>
    </source>
</evidence>
<dbReference type="GeneID" id="19332676"/>
<organism evidence="1 2">
    <name type="scientific">Pseudocercospora fijiensis (strain CIRAD86)</name>
    <name type="common">Black leaf streak disease fungus</name>
    <name type="synonym">Mycosphaerella fijiensis</name>
    <dbReference type="NCBI Taxonomy" id="383855"/>
    <lineage>
        <taxon>Eukaryota</taxon>
        <taxon>Fungi</taxon>
        <taxon>Dikarya</taxon>
        <taxon>Ascomycota</taxon>
        <taxon>Pezizomycotina</taxon>
        <taxon>Dothideomycetes</taxon>
        <taxon>Dothideomycetidae</taxon>
        <taxon>Mycosphaerellales</taxon>
        <taxon>Mycosphaerellaceae</taxon>
        <taxon>Pseudocercospora</taxon>
    </lineage>
</organism>
<reference evidence="1 2" key="1">
    <citation type="journal article" date="2012" name="PLoS Pathog.">
        <title>Diverse lifestyles and strategies of plant pathogenesis encoded in the genomes of eighteen Dothideomycetes fungi.</title>
        <authorList>
            <person name="Ohm R.A."/>
            <person name="Feau N."/>
            <person name="Henrissat B."/>
            <person name="Schoch C.L."/>
            <person name="Horwitz B.A."/>
            <person name="Barry K.W."/>
            <person name="Condon B.J."/>
            <person name="Copeland A.C."/>
            <person name="Dhillon B."/>
            <person name="Glaser F."/>
            <person name="Hesse C.N."/>
            <person name="Kosti I."/>
            <person name="LaButti K."/>
            <person name="Lindquist E.A."/>
            <person name="Lucas S."/>
            <person name="Salamov A.A."/>
            <person name="Bradshaw R.E."/>
            <person name="Ciuffetti L."/>
            <person name="Hamelin R.C."/>
            <person name="Kema G.H.J."/>
            <person name="Lawrence C."/>
            <person name="Scott J.A."/>
            <person name="Spatafora J.W."/>
            <person name="Turgeon B.G."/>
            <person name="de Wit P.J.G.M."/>
            <person name="Zhong S."/>
            <person name="Goodwin S.B."/>
            <person name="Grigoriev I.V."/>
        </authorList>
    </citation>
    <scope>NUCLEOTIDE SEQUENCE [LARGE SCALE GENOMIC DNA]</scope>
    <source>
        <strain evidence="1 2">CIRAD86</strain>
    </source>
</reference>